<evidence type="ECO:0000259" key="4">
    <source>
        <dbReference type="Pfam" id="PF02885"/>
    </source>
</evidence>
<feature type="domain" description="Glycosyl transferase family 3 N-terminal" evidence="4">
    <location>
        <begin position="25"/>
        <end position="85"/>
    </location>
</feature>
<dbReference type="GO" id="GO:0000162">
    <property type="term" value="P:L-tryptophan biosynthetic process"/>
    <property type="evidence" value="ECO:0007669"/>
    <property type="project" value="InterPro"/>
</dbReference>
<evidence type="ECO:0000256" key="3">
    <source>
        <dbReference type="SAM" id="MobiDB-lite"/>
    </source>
</evidence>
<sequence>MKTLVRDGCPDYSMTDSAAFPCARFIKEIGRGPNGARALTREDTYALYEAMLDNRVSDLELGAVLLAYRVKGETAAELAAMLAAAHRSFEPLHIQNGRDNARPVSIPSYNGARKQPNLTPLLALLLAREGVPVLVHGVTDDPGRVTSAAIFAELGVEASTSHDEIEDNLASRRLAFAPITVLAPKLGRLLAIRRIMGVRNSTHTLVKILQPFAQPGLRLVNYTHPEYRESLTGLFTEHPDAAAGGALLARGTEGEAVADTRRQVQVDWFHDGHAQTLMSPERSSPEAPAVPLPESLDAATTARWIETVLRGEAPIPAALARQAELIADIVRR</sequence>
<dbReference type="GO" id="GO:0005829">
    <property type="term" value="C:cytosol"/>
    <property type="evidence" value="ECO:0007669"/>
    <property type="project" value="TreeGrafter"/>
</dbReference>
<organism evidence="5 6">
    <name type="scientific">Caballeronia sordidicola</name>
    <name type="common">Burkholderia sordidicola</name>
    <dbReference type="NCBI Taxonomy" id="196367"/>
    <lineage>
        <taxon>Bacteria</taxon>
        <taxon>Pseudomonadati</taxon>
        <taxon>Pseudomonadota</taxon>
        <taxon>Betaproteobacteria</taxon>
        <taxon>Burkholderiales</taxon>
        <taxon>Burkholderiaceae</taxon>
        <taxon>Caballeronia</taxon>
    </lineage>
</organism>
<gene>
    <name evidence="5" type="ORF">AWB64_00778</name>
</gene>
<dbReference type="Gene3D" id="1.20.970.10">
    <property type="entry name" value="Transferase, Pyrimidine Nucleoside Phosphorylase, Chain C"/>
    <property type="match status" value="1"/>
</dbReference>
<dbReference type="SUPFAM" id="SSF52418">
    <property type="entry name" value="Nucleoside phosphorylase/phosphoribosyltransferase catalytic domain"/>
    <property type="match status" value="1"/>
</dbReference>
<dbReference type="InterPro" id="IPR035902">
    <property type="entry name" value="Nuc_phospho_transferase"/>
</dbReference>
<dbReference type="InterPro" id="IPR036320">
    <property type="entry name" value="Glycosyl_Trfase_fam3_N_dom_sf"/>
</dbReference>
<dbReference type="EMBL" id="FCOC02000002">
    <property type="protein sequence ID" value="SAL15007.1"/>
    <property type="molecule type" value="Genomic_DNA"/>
</dbReference>
<protein>
    <submittedName>
        <fullName evidence="5">Glycosyl transferase family protein</fullName>
    </submittedName>
</protein>
<evidence type="ECO:0000313" key="5">
    <source>
        <dbReference type="EMBL" id="SAL15007.1"/>
    </source>
</evidence>
<keyword evidence="1" id="KW-0328">Glycosyltransferase</keyword>
<feature type="region of interest" description="Disordered" evidence="3">
    <location>
        <begin position="276"/>
        <end position="295"/>
    </location>
</feature>
<proteinExistence type="predicted"/>
<evidence type="ECO:0000313" key="6">
    <source>
        <dbReference type="Proteomes" id="UP000054893"/>
    </source>
</evidence>
<dbReference type="InterPro" id="IPR005940">
    <property type="entry name" value="Anthranilate_Pribosyl_Tfrase"/>
</dbReference>
<accession>A0A158F5B5</accession>
<dbReference type="InterPro" id="IPR017459">
    <property type="entry name" value="Glycosyl_Trfase_fam3_N_dom"/>
</dbReference>
<dbReference type="PANTHER" id="PTHR43285">
    <property type="entry name" value="ANTHRANILATE PHOSPHORIBOSYLTRANSFERASE"/>
    <property type="match status" value="1"/>
</dbReference>
<dbReference type="Proteomes" id="UP000054893">
    <property type="component" value="Unassembled WGS sequence"/>
</dbReference>
<evidence type="ECO:0000256" key="1">
    <source>
        <dbReference type="ARBA" id="ARBA00022676"/>
    </source>
</evidence>
<name>A0A158F5B5_CABSO</name>
<dbReference type="AlphaFoldDB" id="A0A158F5B5"/>
<dbReference type="GO" id="GO:0004048">
    <property type="term" value="F:anthranilate phosphoribosyltransferase activity"/>
    <property type="evidence" value="ECO:0007669"/>
    <property type="project" value="InterPro"/>
</dbReference>
<keyword evidence="2 5" id="KW-0808">Transferase</keyword>
<dbReference type="PANTHER" id="PTHR43285:SF4">
    <property type="entry name" value="TRANSFERASE"/>
    <property type="match status" value="1"/>
</dbReference>
<evidence type="ECO:0000256" key="2">
    <source>
        <dbReference type="ARBA" id="ARBA00022679"/>
    </source>
</evidence>
<dbReference type="SUPFAM" id="SSF47648">
    <property type="entry name" value="Nucleoside phosphorylase/phosphoribosyltransferase N-terminal domain"/>
    <property type="match status" value="1"/>
</dbReference>
<dbReference type="NCBIfam" id="NF006005">
    <property type="entry name" value="PRK08136.1"/>
    <property type="match status" value="1"/>
</dbReference>
<dbReference type="Pfam" id="PF02885">
    <property type="entry name" value="Glycos_trans_3N"/>
    <property type="match status" value="1"/>
</dbReference>
<reference evidence="5 6" key="1">
    <citation type="submission" date="2016-01" db="EMBL/GenBank/DDBJ databases">
        <authorList>
            <person name="Oliw E.H."/>
        </authorList>
    </citation>
    <scope>NUCLEOTIDE SEQUENCE [LARGE SCALE GENOMIC DNA]</scope>
    <source>
        <strain evidence="5">LMG 22029</strain>
    </source>
</reference>
<dbReference type="Gene3D" id="3.40.1030.10">
    <property type="entry name" value="Nucleoside phosphorylase/phosphoribosyltransferase catalytic domain"/>
    <property type="match status" value="1"/>
</dbReference>